<name>A0A1R2AQJ8_9CILI</name>
<feature type="domain" description="Glycosyltransferase 2-like" evidence="13">
    <location>
        <begin position="67"/>
        <end position="240"/>
    </location>
</feature>
<dbReference type="GO" id="GO:0005789">
    <property type="term" value="C:endoplasmic reticulum membrane"/>
    <property type="evidence" value="ECO:0007669"/>
    <property type="project" value="UniProtKB-SubCell"/>
</dbReference>
<evidence type="ECO:0000256" key="9">
    <source>
        <dbReference type="ARBA" id="ARBA00022968"/>
    </source>
</evidence>
<evidence type="ECO:0000256" key="3">
    <source>
        <dbReference type="ARBA" id="ARBA00006739"/>
    </source>
</evidence>
<dbReference type="Pfam" id="PF00535">
    <property type="entry name" value="Glycos_transf_2"/>
    <property type="match status" value="1"/>
</dbReference>
<comment type="similarity">
    <text evidence="3">Belongs to the glycosyltransferase 2 family.</text>
</comment>
<dbReference type="GO" id="GO:0006487">
    <property type="term" value="P:protein N-linked glycosylation"/>
    <property type="evidence" value="ECO:0007669"/>
    <property type="project" value="TreeGrafter"/>
</dbReference>
<proteinExistence type="inferred from homology"/>
<keyword evidence="6" id="KW-0808">Transferase</keyword>
<comment type="pathway">
    <text evidence="2">Protein modification; protein glycosylation.</text>
</comment>
<dbReference type="PANTHER" id="PTHR10859:SF91">
    <property type="entry name" value="DOLICHYL-PHOSPHATE BETA-GLUCOSYLTRANSFERASE"/>
    <property type="match status" value="1"/>
</dbReference>
<dbReference type="PANTHER" id="PTHR10859">
    <property type="entry name" value="GLYCOSYL TRANSFERASE"/>
    <property type="match status" value="1"/>
</dbReference>
<evidence type="ECO:0000256" key="2">
    <source>
        <dbReference type="ARBA" id="ARBA00004922"/>
    </source>
</evidence>
<dbReference type="EC" id="2.4.1.117" evidence="4"/>
<dbReference type="InterPro" id="IPR029044">
    <property type="entry name" value="Nucleotide-diphossugar_trans"/>
</dbReference>
<keyword evidence="7" id="KW-0812">Transmembrane</keyword>
<evidence type="ECO:0000256" key="10">
    <source>
        <dbReference type="ARBA" id="ARBA00022989"/>
    </source>
</evidence>
<evidence type="ECO:0000313" key="15">
    <source>
        <dbReference type="Proteomes" id="UP000187209"/>
    </source>
</evidence>
<keyword evidence="9" id="KW-0735">Signal-anchor</keyword>
<accession>A0A1R2AQJ8</accession>
<evidence type="ECO:0000313" key="14">
    <source>
        <dbReference type="EMBL" id="OMJ66791.1"/>
    </source>
</evidence>
<dbReference type="Gene3D" id="3.90.550.10">
    <property type="entry name" value="Spore Coat Polysaccharide Biosynthesis Protein SpsA, Chain A"/>
    <property type="match status" value="1"/>
</dbReference>
<dbReference type="CDD" id="cd04188">
    <property type="entry name" value="DPG_synthase"/>
    <property type="match status" value="1"/>
</dbReference>
<comment type="caution">
    <text evidence="14">The sequence shown here is derived from an EMBL/GenBank/DDBJ whole genome shotgun (WGS) entry which is preliminary data.</text>
</comment>
<evidence type="ECO:0000256" key="12">
    <source>
        <dbReference type="ARBA" id="ARBA00045097"/>
    </source>
</evidence>
<evidence type="ECO:0000256" key="7">
    <source>
        <dbReference type="ARBA" id="ARBA00022692"/>
    </source>
</evidence>
<gene>
    <name evidence="14" type="ORF">SteCoe_36242</name>
</gene>
<evidence type="ECO:0000256" key="5">
    <source>
        <dbReference type="ARBA" id="ARBA00022676"/>
    </source>
</evidence>
<keyword evidence="15" id="KW-1185">Reference proteome</keyword>
<evidence type="ECO:0000256" key="6">
    <source>
        <dbReference type="ARBA" id="ARBA00022679"/>
    </source>
</evidence>
<sequence length="320" mass="36703">MLYWICTIIALLILFFYWFTIPYRSLRSHISHKPNIRLIETNGQSQSLFQNDEVTLKISQPATLAFSLIVPAYNEEKRISQMLQSYIIYLNSRKFNYEVIVVDDGSTDKTTEVALRTGKEMNCNLKVIKCEENGGKGLAVKIGMLNSVGEKCLFADADGATKIESFPEMENELENITRKGLGVVVGSRNHNKLNVTRQRSKFRDMISKTCTFGMKILFHTELKDTQCGFKLFTRLAAQRLFMIQHLERWAFDLELIFLCSKMHIPISEVPVHWTEIPGSKFNVLKDLITMARDVSLVRILYMITVWKLTDTMIPGLGAQN</sequence>
<evidence type="ECO:0000256" key="11">
    <source>
        <dbReference type="ARBA" id="ARBA00023136"/>
    </source>
</evidence>
<reference evidence="14 15" key="1">
    <citation type="submission" date="2016-11" db="EMBL/GenBank/DDBJ databases">
        <title>The macronuclear genome of Stentor coeruleus: a giant cell with tiny introns.</title>
        <authorList>
            <person name="Slabodnick M."/>
            <person name="Ruby J.G."/>
            <person name="Reiff S.B."/>
            <person name="Swart E.C."/>
            <person name="Gosai S."/>
            <person name="Prabakaran S."/>
            <person name="Witkowska E."/>
            <person name="Larue G.E."/>
            <person name="Fisher S."/>
            <person name="Freeman R.M."/>
            <person name="Gunawardena J."/>
            <person name="Chu W."/>
            <person name="Stover N.A."/>
            <person name="Gregory B.D."/>
            <person name="Nowacki M."/>
            <person name="Derisi J."/>
            <person name="Roy S.W."/>
            <person name="Marshall W.F."/>
            <person name="Sood P."/>
        </authorList>
    </citation>
    <scope>NUCLEOTIDE SEQUENCE [LARGE SCALE GENOMIC DNA]</scope>
    <source>
        <strain evidence="14">WM001</strain>
    </source>
</reference>
<protein>
    <recommendedName>
        <fullName evidence="4">dolichyl-phosphate beta-glucosyltransferase</fullName>
        <ecNumber evidence="4">2.4.1.117</ecNumber>
    </recommendedName>
</protein>
<dbReference type="EMBL" id="MPUH01001632">
    <property type="protein sequence ID" value="OMJ66791.1"/>
    <property type="molecule type" value="Genomic_DNA"/>
</dbReference>
<dbReference type="InterPro" id="IPR001173">
    <property type="entry name" value="Glyco_trans_2-like"/>
</dbReference>
<dbReference type="Proteomes" id="UP000187209">
    <property type="component" value="Unassembled WGS sequence"/>
</dbReference>
<keyword evidence="11" id="KW-0472">Membrane</keyword>
<comment type="catalytic activity">
    <reaction evidence="12">
        <text>a di-trans,poly-cis-dolichyl phosphate + UDP-alpha-D-glucose = a di-trans,poly-cis-dolichyl beta-D-glucosyl phosphate + UDP</text>
        <dbReference type="Rhea" id="RHEA:15401"/>
        <dbReference type="Rhea" id="RHEA-COMP:19498"/>
        <dbReference type="Rhea" id="RHEA-COMP:19502"/>
        <dbReference type="ChEBI" id="CHEBI:57525"/>
        <dbReference type="ChEBI" id="CHEBI:57683"/>
        <dbReference type="ChEBI" id="CHEBI:58223"/>
        <dbReference type="ChEBI" id="CHEBI:58885"/>
        <dbReference type="EC" id="2.4.1.117"/>
    </reaction>
    <physiologicalReaction direction="left-to-right" evidence="12">
        <dbReference type="Rhea" id="RHEA:15402"/>
    </physiologicalReaction>
</comment>
<dbReference type="InterPro" id="IPR035518">
    <property type="entry name" value="DPG_synthase"/>
</dbReference>
<evidence type="ECO:0000256" key="4">
    <source>
        <dbReference type="ARBA" id="ARBA00012583"/>
    </source>
</evidence>
<evidence type="ECO:0000256" key="8">
    <source>
        <dbReference type="ARBA" id="ARBA00022824"/>
    </source>
</evidence>
<dbReference type="OrthoDB" id="3784at2759"/>
<evidence type="ECO:0000256" key="1">
    <source>
        <dbReference type="ARBA" id="ARBA00004389"/>
    </source>
</evidence>
<keyword evidence="8" id="KW-0256">Endoplasmic reticulum</keyword>
<keyword evidence="10" id="KW-1133">Transmembrane helix</keyword>
<dbReference type="GO" id="GO:0004581">
    <property type="term" value="F:dolichyl-phosphate beta-glucosyltransferase activity"/>
    <property type="evidence" value="ECO:0007669"/>
    <property type="project" value="UniProtKB-EC"/>
</dbReference>
<dbReference type="SUPFAM" id="SSF53448">
    <property type="entry name" value="Nucleotide-diphospho-sugar transferases"/>
    <property type="match status" value="1"/>
</dbReference>
<dbReference type="AlphaFoldDB" id="A0A1R2AQJ8"/>
<evidence type="ECO:0000259" key="13">
    <source>
        <dbReference type="Pfam" id="PF00535"/>
    </source>
</evidence>
<organism evidence="14 15">
    <name type="scientific">Stentor coeruleus</name>
    <dbReference type="NCBI Taxonomy" id="5963"/>
    <lineage>
        <taxon>Eukaryota</taxon>
        <taxon>Sar</taxon>
        <taxon>Alveolata</taxon>
        <taxon>Ciliophora</taxon>
        <taxon>Postciliodesmatophora</taxon>
        <taxon>Heterotrichea</taxon>
        <taxon>Heterotrichida</taxon>
        <taxon>Stentoridae</taxon>
        <taxon>Stentor</taxon>
    </lineage>
</organism>
<keyword evidence="5" id="KW-0328">Glycosyltransferase</keyword>
<comment type="subcellular location">
    <subcellularLocation>
        <location evidence="1">Endoplasmic reticulum membrane</location>
        <topology evidence="1">Single-pass membrane protein</topology>
    </subcellularLocation>
</comment>